<proteinExistence type="predicted"/>
<dbReference type="EMBL" id="BAABJA010000008">
    <property type="protein sequence ID" value="GAA4665068.1"/>
    <property type="molecule type" value="Genomic_DNA"/>
</dbReference>
<evidence type="ECO:0000313" key="2">
    <source>
        <dbReference type="Proteomes" id="UP001501699"/>
    </source>
</evidence>
<keyword evidence="2" id="KW-1185">Reference proteome</keyword>
<sequence length="80" mass="9288">MVQQEKYGGEKSLDIAFMRVPINTIIPHKKAPKTKTTLATMTSTSIFKSPIKELLQKKYLENLPFVNMVNRKEKTPQKYF</sequence>
<name>A0ABP8VJT3_9HYPH</name>
<dbReference type="RefSeq" id="WP_345119260.1">
    <property type="nucleotide sequence ID" value="NZ_BAABJA010000008.1"/>
</dbReference>
<reference evidence="2" key="1">
    <citation type="journal article" date="2019" name="Int. J. Syst. Evol. Microbiol.">
        <title>The Global Catalogue of Microorganisms (GCM) 10K type strain sequencing project: providing services to taxonomists for standard genome sequencing and annotation.</title>
        <authorList>
            <consortium name="The Broad Institute Genomics Platform"/>
            <consortium name="The Broad Institute Genome Sequencing Center for Infectious Disease"/>
            <person name="Wu L."/>
            <person name="Ma J."/>
        </authorList>
    </citation>
    <scope>NUCLEOTIDE SEQUENCE [LARGE SCALE GENOMIC DNA]</scope>
    <source>
        <strain evidence="2">JCM 17714</strain>
    </source>
</reference>
<comment type="caution">
    <text evidence="1">The sequence shown here is derived from an EMBL/GenBank/DDBJ whole genome shotgun (WGS) entry which is preliminary data.</text>
</comment>
<organism evidence="1 2">
    <name type="scientific">Bartonella pachyuromydis</name>
    <dbReference type="NCBI Taxonomy" id="931097"/>
    <lineage>
        <taxon>Bacteria</taxon>
        <taxon>Pseudomonadati</taxon>
        <taxon>Pseudomonadota</taxon>
        <taxon>Alphaproteobacteria</taxon>
        <taxon>Hyphomicrobiales</taxon>
        <taxon>Bartonellaceae</taxon>
        <taxon>Bartonella</taxon>
    </lineage>
</organism>
<protein>
    <submittedName>
        <fullName evidence="1">Uncharacterized protein</fullName>
    </submittedName>
</protein>
<accession>A0ABP8VJT3</accession>
<gene>
    <name evidence="1" type="ORF">GCM10023262_12400</name>
</gene>
<dbReference type="Proteomes" id="UP001501699">
    <property type="component" value="Unassembled WGS sequence"/>
</dbReference>
<evidence type="ECO:0000313" key="1">
    <source>
        <dbReference type="EMBL" id="GAA4665068.1"/>
    </source>
</evidence>